<keyword evidence="1" id="KW-1133">Transmembrane helix</keyword>
<name>A0A9X2HFA0_9MICC</name>
<protein>
    <submittedName>
        <fullName evidence="2">Uncharacterized protein</fullName>
    </submittedName>
</protein>
<accession>A0A9X2HFA0</accession>
<keyword evidence="1" id="KW-0812">Transmembrane</keyword>
<reference evidence="2" key="1">
    <citation type="submission" date="2022-06" db="EMBL/GenBank/DDBJ databases">
        <title>Rothia sp. isolated from sandalwood seedling.</title>
        <authorList>
            <person name="Tuikhar N."/>
            <person name="Kirdat K."/>
            <person name="Thorat V."/>
            <person name="Swetha P."/>
            <person name="Padma S."/>
            <person name="Sundararaj R."/>
            <person name="Yadav A."/>
        </authorList>
    </citation>
    <scope>NUCLEOTIDE SEQUENCE</scope>
    <source>
        <strain evidence="2">AR01</strain>
    </source>
</reference>
<evidence type="ECO:0000313" key="3">
    <source>
        <dbReference type="Proteomes" id="UP001139502"/>
    </source>
</evidence>
<evidence type="ECO:0000313" key="2">
    <source>
        <dbReference type="EMBL" id="MCP3427040.1"/>
    </source>
</evidence>
<feature type="transmembrane region" description="Helical" evidence="1">
    <location>
        <begin position="52"/>
        <end position="73"/>
    </location>
</feature>
<dbReference type="AlphaFoldDB" id="A0A9X2HFA0"/>
<evidence type="ECO:0000256" key="1">
    <source>
        <dbReference type="SAM" id="Phobius"/>
    </source>
</evidence>
<feature type="transmembrane region" description="Helical" evidence="1">
    <location>
        <begin position="24"/>
        <end position="46"/>
    </location>
</feature>
<comment type="caution">
    <text evidence="2">The sequence shown here is derived from an EMBL/GenBank/DDBJ whole genome shotgun (WGS) entry which is preliminary data.</text>
</comment>
<proteinExistence type="predicted"/>
<sequence>MHSIGPNDPRMPGSATDRRTSRTALWATVIGMAVLVLIFVFAIIQAANESSVLGWILAAIAGGWLAIAVYVLFMVRGTLRFGRDAMTRMENELRGASGRAPAAATSAGEGDAIRDQKIAHSFQIVLVQAKVLSEELDKGEQAEREQIDRAVDTINITAKNGMGMVRSDGPISGTVVD</sequence>
<organism evidence="2 3">
    <name type="scientific">Rothia santali</name>
    <dbReference type="NCBI Taxonomy" id="2949643"/>
    <lineage>
        <taxon>Bacteria</taxon>
        <taxon>Bacillati</taxon>
        <taxon>Actinomycetota</taxon>
        <taxon>Actinomycetes</taxon>
        <taxon>Micrococcales</taxon>
        <taxon>Micrococcaceae</taxon>
        <taxon>Rothia</taxon>
    </lineage>
</organism>
<keyword evidence="3" id="KW-1185">Reference proteome</keyword>
<dbReference type="EMBL" id="JANAFB010000048">
    <property type="protein sequence ID" value="MCP3427040.1"/>
    <property type="molecule type" value="Genomic_DNA"/>
</dbReference>
<dbReference type="Proteomes" id="UP001139502">
    <property type="component" value="Unassembled WGS sequence"/>
</dbReference>
<gene>
    <name evidence="2" type="ORF">NBM05_13730</name>
</gene>
<keyword evidence="1" id="KW-0472">Membrane</keyword>
<dbReference type="RefSeq" id="WP_254168622.1">
    <property type="nucleotide sequence ID" value="NZ_JANAFB010000048.1"/>
</dbReference>